<evidence type="ECO:0000313" key="1">
    <source>
        <dbReference type="EMBL" id="OOZ34957.1"/>
    </source>
</evidence>
<protein>
    <submittedName>
        <fullName evidence="1">Uncharacterized protein</fullName>
    </submittedName>
</protein>
<keyword evidence="2" id="KW-1185">Reference proteome</keyword>
<organism evidence="1 2">
    <name type="scientific">Solemya velesiana gill symbiont</name>
    <dbReference type="NCBI Taxonomy" id="1918948"/>
    <lineage>
        <taxon>Bacteria</taxon>
        <taxon>Pseudomonadati</taxon>
        <taxon>Pseudomonadota</taxon>
        <taxon>Gammaproteobacteria</taxon>
        <taxon>sulfur-oxidizing symbionts</taxon>
    </lineage>
</organism>
<accession>A0A1T2KQ40</accession>
<reference evidence="1 2" key="1">
    <citation type="submission" date="2016-11" db="EMBL/GenBank/DDBJ databases">
        <title>Mixed transmission modes and dynamic genome evolution in an obligate animal-bacterial symbiosis.</title>
        <authorList>
            <person name="Russell S.L."/>
            <person name="Corbett-Detig R.B."/>
            <person name="Cavanaugh C.M."/>
        </authorList>
    </citation>
    <scope>NUCLEOTIDE SEQUENCE [LARGE SCALE GENOMIC DNA]</scope>
    <source>
        <strain evidence="1">Se-Cadez</strain>
    </source>
</reference>
<evidence type="ECO:0000313" key="2">
    <source>
        <dbReference type="Proteomes" id="UP000190896"/>
    </source>
</evidence>
<dbReference type="EMBL" id="MPRJ01000099">
    <property type="protein sequence ID" value="OOZ34957.1"/>
    <property type="molecule type" value="Genomic_DNA"/>
</dbReference>
<dbReference type="AlphaFoldDB" id="A0A1T2KQ40"/>
<sequence>MLAAWVFAECVKRNNPAKAPLVLPNNELPDDYRWPVGGLDVMVVLLDQQSPERVLLLGRELIYAGALRVVVIGETDNLPVRLTLFKPKKMMGAA</sequence>
<name>A0A1T2KQ40_9GAMM</name>
<dbReference type="Proteomes" id="UP000190896">
    <property type="component" value="Unassembled WGS sequence"/>
</dbReference>
<gene>
    <name evidence="1" type="ORF">BOW51_11660</name>
</gene>
<comment type="caution">
    <text evidence="1">The sequence shown here is derived from an EMBL/GenBank/DDBJ whole genome shotgun (WGS) entry which is preliminary data.</text>
</comment>
<proteinExistence type="predicted"/>